<feature type="transmembrane region" description="Helical" evidence="1">
    <location>
        <begin position="22"/>
        <end position="46"/>
    </location>
</feature>
<proteinExistence type="predicted"/>
<dbReference type="EMBL" id="UHIV01000004">
    <property type="protein sequence ID" value="SUP58954.1"/>
    <property type="molecule type" value="Genomic_DNA"/>
</dbReference>
<sequence length="57" mass="6446">MNCAQLLHGVEKGDIMQSYNKWIKWGLGALAILALIGILVFFGNYFQKIMSIILMTQ</sequence>
<dbReference type="Proteomes" id="UP000254621">
    <property type="component" value="Unassembled WGS sequence"/>
</dbReference>
<keyword evidence="1" id="KW-0812">Transmembrane</keyword>
<keyword evidence="1" id="KW-0472">Membrane</keyword>
<accession>A0A380P2D3</accession>
<reference evidence="2 3" key="1">
    <citation type="submission" date="2018-06" db="EMBL/GenBank/DDBJ databases">
        <authorList>
            <consortium name="Pathogen Informatics"/>
            <person name="Doyle S."/>
        </authorList>
    </citation>
    <scope>NUCLEOTIDE SEQUENCE [LARGE SCALE GENOMIC DNA]</scope>
    <source>
        <strain evidence="2 3">NCTC13645</strain>
    </source>
</reference>
<keyword evidence="1" id="KW-1133">Transmembrane helix</keyword>
<gene>
    <name evidence="2" type="ORF">NCTC13645_01205</name>
</gene>
<organism evidence="2 3">
    <name type="scientific">Weissella viridescens</name>
    <name type="common">Lactobacillus viridescens</name>
    <dbReference type="NCBI Taxonomy" id="1629"/>
    <lineage>
        <taxon>Bacteria</taxon>
        <taxon>Bacillati</taxon>
        <taxon>Bacillota</taxon>
        <taxon>Bacilli</taxon>
        <taxon>Lactobacillales</taxon>
        <taxon>Lactobacillaceae</taxon>
        <taxon>Weissella</taxon>
    </lineage>
</organism>
<evidence type="ECO:0000313" key="3">
    <source>
        <dbReference type="Proteomes" id="UP000254621"/>
    </source>
</evidence>
<dbReference type="AlphaFoldDB" id="A0A380P2D3"/>
<evidence type="ECO:0000313" key="2">
    <source>
        <dbReference type="EMBL" id="SUP58954.1"/>
    </source>
</evidence>
<name>A0A380P2D3_WEIVI</name>
<protein>
    <submittedName>
        <fullName evidence="2">Uncharacterized protein</fullName>
    </submittedName>
</protein>
<evidence type="ECO:0000256" key="1">
    <source>
        <dbReference type="SAM" id="Phobius"/>
    </source>
</evidence>